<dbReference type="Gene3D" id="1.10.443.10">
    <property type="entry name" value="Intergrase catalytic core"/>
    <property type="match status" value="1"/>
</dbReference>
<dbReference type="PANTHER" id="PTHR30349:SF64">
    <property type="entry name" value="PROPHAGE INTEGRASE INTD-RELATED"/>
    <property type="match status" value="1"/>
</dbReference>
<dbReference type="PANTHER" id="PTHR30349">
    <property type="entry name" value="PHAGE INTEGRASE-RELATED"/>
    <property type="match status" value="1"/>
</dbReference>
<dbReference type="Pfam" id="PF00589">
    <property type="entry name" value="Phage_integrase"/>
    <property type="match status" value="1"/>
</dbReference>
<evidence type="ECO:0000313" key="3">
    <source>
        <dbReference type="EMBL" id="MBA0085297.1"/>
    </source>
</evidence>
<dbReference type="Proteomes" id="UP000567293">
    <property type="component" value="Unassembled WGS sequence"/>
</dbReference>
<dbReference type="GO" id="GO:0003677">
    <property type="term" value="F:DNA binding"/>
    <property type="evidence" value="ECO:0007669"/>
    <property type="project" value="InterPro"/>
</dbReference>
<reference evidence="3" key="1">
    <citation type="submission" date="2020-06" db="EMBL/GenBank/DDBJ databases">
        <title>Legume-microbial interactions unlock mineral nutrients during tropical forest succession.</title>
        <authorList>
            <person name="Epihov D.Z."/>
        </authorList>
    </citation>
    <scope>NUCLEOTIDE SEQUENCE [LARGE SCALE GENOMIC DNA]</scope>
    <source>
        <strain evidence="3">Pan2503</strain>
    </source>
</reference>
<comment type="caution">
    <text evidence="3">The sequence shown here is derived from an EMBL/GenBank/DDBJ whole genome shotgun (WGS) entry which is preliminary data.</text>
</comment>
<sequence>MKFRLIQQQISHNTQSPIRVVEQTTGREVGWINRYLDREYVRRLADTSLCSYAYNLLHFVRWWESVHHTGDIRERDLTESTLLDYVKFQSSQQPRPSPSTINDRVAVADRAIHNEFPEAPCQIARGFHQAFLQRRPMGLGRPRMALSRMRVKVPKRNIVPLSVDEVARFWSSFRTTRDLAIVGLMLLQGLRSAEVLALNRDDVLPSEAQLRVRGKGNKFRFLPLAPETVQLLEHYLRLERPNPCSAALFVSLKGRARGARMTRAGFRSLFRHHRQTTKIQLANPHRFRHSFASDMIRAGMSLPALMQLMGHAGIQTTMIYVTVTPQDVYQQYARAVAQHIRPLPVTTS</sequence>
<dbReference type="InterPro" id="IPR011010">
    <property type="entry name" value="DNA_brk_join_enz"/>
</dbReference>
<proteinExistence type="predicted"/>
<feature type="domain" description="Tyr recombinase" evidence="2">
    <location>
        <begin position="156"/>
        <end position="333"/>
    </location>
</feature>
<dbReference type="GO" id="GO:0006310">
    <property type="term" value="P:DNA recombination"/>
    <property type="evidence" value="ECO:0007669"/>
    <property type="project" value="UniProtKB-KW"/>
</dbReference>
<keyword evidence="4" id="KW-1185">Reference proteome</keyword>
<dbReference type="InterPro" id="IPR002104">
    <property type="entry name" value="Integrase_catalytic"/>
</dbReference>
<organism evidence="3 4">
    <name type="scientific">Candidatus Acidiferrum panamense</name>
    <dbReference type="NCBI Taxonomy" id="2741543"/>
    <lineage>
        <taxon>Bacteria</taxon>
        <taxon>Pseudomonadati</taxon>
        <taxon>Acidobacteriota</taxon>
        <taxon>Terriglobia</taxon>
        <taxon>Candidatus Acidiferrales</taxon>
        <taxon>Candidatus Acidiferrum</taxon>
    </lineage>
</organism>
<name>A0A7V8NPT7_9BACT</name>
<dbReference type="GO" id="GO:0015074">
    <property type="term" value="P:DNA integration"/>
    <property type="evidence" value="ECO:0007669"/>
    <property type="project" value="InterPro"/>
</dbReference>
<keyword evidence="1" id="KW-0233">DNA recombination</keyword>
<evidence type="ECO:0000259" key="2">
    <source>
        <dbReference type="PROSITE" id="PS51898"/>
    </source>
</evidence>
<gene>
    <name evidence="3" type="ORF">HRJ53_09890</name>
</gene>
<evidence type="ECO:0000256" key="1">
    <source>
        <dbReference type="ARBA" id="ARBA00023172"/>
    </source>
</evidence>
<dbReference type="PROSITE" id="PS51898">
    <property type="entry name" value="TYR_RECOMBINASE"/>
    <property type="match status" value="1"/>
</dbReference>
<dbReference type="SUPFAM" id="SSF56349">
    <property type="entry name" value="DNA breaking-rejoining enzymes"/>
    <property type="match status" value="1"/>
</dbReference>
<dbReference type="EMBL" id="JACDQQ010000953">
    <property type="protein sequence ID" value="MBA0085297.1"/>
    <property type="molecule type" value="Genomic_DNA"/>
</dbReference>
<dbReference type="InterPro" id="IPR050090">
    <property type="entry name" value="Tyrosine_recombinase_XerCD"/>
</dbReference>
<dbReference type="InterPro" id="IPR013762">
    <property type="entry name" value="Integrase-like_cat_sf"/>
</dbReference>
<dbReference type="AlphaFoldDB" id="A0A7V8NPT7"/>
<protein>
    <submittedName>
        <fullName evidence="3">Tyrosine-type recombinase/integrase</fullName>
    </submittedName>
</protein>
<accession>A0A7V8NPT7</accession>
<evidence type="ECO:0000313" key="4">
    <source>
        <dbReference type="Proteomes" id="UP000567293"/>
    </source>
</evidence>